<dbReference type="RefSeq" id="XP_010696727.1">
    <property type="nucleotide sequence ID" value="XM_010698425.1"/>
</dbReference>
<accession>A0A088RLK8</accession>
<dbReference type="VEuPathDB" id="TriTrypDB:LPAL13_100005700"/>
<dbReference type="KEGG" id="lpan:LPMP_100050"/>
<gene>
    <name evidence="1" type="ORF">LPMP_100050</name>
</gene>
<keyword evidence="2" id="KW-1185">Reference proteome</keyword>
<dbReference type="AlphaFoldDB" id="A0A088RLK8"/>
<dbReference type="GeneID" id="22572741"/>
<evidence type="ECO:0000313" key="2">
    <source>
        <dbReference type="Proteomes" id="UP000063063"/>
    </source>
</evidence>
<organism evidence="1 2">
    <name type="scientific">Leishmania panamensis</name>
    <dbReference type="NCBI Taxonomy" id="5679"/>
    <lineage>
        <taxon>Eukaryota</taxon>
        <taxon>Discoba</taxon>
        <taxon>Euglenozoa</taxon>
        <taxon>Kinetoplastea</taxon>
        <taxon>Metakinetoplastina</taxon>
        <taxon>Trypanosomatida</taxon>
        <taxon>Trypanosomatidae</taxon>
        <taxon>Leishmaniinae</taxon>
        <taxon>Leishmania</taxon>
        <taxon>Leishmania guyanensis species complex</taxon>
    </lineage>
</organism>
<dbReference type="VEuPathDB" id="TriTrypDB:LPMP_100050"/>
<dbReference type="eggNOG" id="ENOG502SIZ4">
    <property type="taxonomic scope" value="Eukaryota"/>
</dbReference>
<sequence length="343" mass="36667">MSKECDFFSDSYGCIVTKSIGYQAPFPLVRLSNGQSTRTPDGAYVQGSCFVSFGADQTASRGRLLTLDVSVRASSVSFLQLLSSSCPPLALDPDVDYVSKIESIETAFAVVTRGRGNRWSTSVYVQGDGEQVTACPRRAHFRRTSAVSLLGSAVWLVEAAKYDPGTHAVHRYSLATALASGVSESTLVSADLGRPLDVIAFSEDSALVLSTKGVALTDRRQRASDILFFSALLNGGVTGDRQLLTFDEDYTLRAYDLRDVSAPLCEATSASYLRIKSAIGTRASLLVASDMTGVFDVLHMTTIAALQHSGDTVLDAAVLPSRHNGVRVCTSTGSGMVYDWTVV</sequence>
<evidence type="ECO:0000313" key="1">
    <source>
        <dbReference type="EMBL" id="AIN96074.1"/>
    </source>
</evidence>
<dbReference type="EMBL" id="CP009379">
    <property type="protein sequence ID" value="AIN96074.1"/>
    <property type="molecule type" value="Genomic_DNA"/>
</dbReference>
<dbReference type="OrthoDB" id="271752at2759"/>
<dbReference type="Proteomes" id="UP000063063">
    <property type="component" value="Chromosome 10"/>
</dbReference>
<protein>
    <submittedName>
        <fullName evidence="1">Uncharacterized protein</fullName>
    </submittedName>
</protein>
<proteinExistence type="predicted"/>
<reference evidence="1 2" key="1">
    <citation type="journal article" date="2015" name="Sci. Rep.">
        <title>The genome of Leishmania panamensis: insights into genomics of the L. (Viannia) subgenus.</title>
        <authorList>
            <person name="Llanes A."/>
            <person name="Restrepo C.M."/>
            <person name="Vecchio G.D."/>
            <person name="Anguizola F.J."/>
            <person name="Lleonart R."/>
        </authorList>
    </citation>
    <scope>NUCLEOTIDE SEQUENCE [LARGE SCALE GENOMIC DNA]</scope>
    <source>
        <strain evidence="1 2">MHOM/PA/94/PSC-1</strain>
    </source>
</reference>
<name>A0A088RLK8_LEIPA</name>